<dbReference type="KEGG" id="dpc:A6048_10450"/>
<evidence type="ECO:0008006" key="3">
    <source>
        <dbReference type="Google" id="ProtNLM"/>
    </source>
</evidence>
<organism evidence="1 2">
    <name type="scientific">Dietzia psychralcaliphila</name>
    <dbReference type="NCBI Taxonomy" id="139021"/>
    <lineage>
        <taxon>Bacteria</taxon>
        <taxon>Bacillati</taxon>
        <taxon>Actinomycetota</taxon>
        <taxon>Actinomycetes</taxon>
        <taxon>Mycobacteriales</taxon>
        <taxon>Dietziaceae</taxon>
        <taxon>Dietzia</taxon>
    </lineage>
</organism>
<dbReference type="RefSeq" id="WP_107749109.1">
    <property type="nucleotide sequence ID" value="NZ_CP015453.1"/>
</dbReference>
<dbReference type="Proteomes" id="UP000244903">
    <property type="component" value="Chromosome"/>
</dbReference>
<dbReference type="EMBL" id="CP015453">
    <property type="protein sequence ID" value="AWH95858.1"/>
    <property type="molecule type" value="Genomic_DNA"/>
</dbReference>
<evidence type="ECO:0000313" key="1">
    <source>
        <dbReference type="EMBL" id="AWH95858.1"/>
    </source>
</evidence>
<name>A0AAD0JUN0_9ACTN</name>
<gene>
    <name evidence="1" type="ORF">A6048_10450</name>
</gene>
<dbReference type="Pfam" id="PF13376">
    <property type="entry name" value="OmdA"/>
    <property type="match status" value="1"/>
</dbReference>
<dbReference type="AlphaFoldDB" id="A0AAD0JUN0"/>
<keyword evidence="2" id="KW-1185">Reference proteome</keyword>
<proteinExistence type="predicted"/>
<protein>
    <recommendedName>
        <fullName evidence="3">Bacteriocin resistance YdeI/OmpD-like protein</fullName>
    </recommendedName>
</protein>
<reference evidence="1 2" key="1">
    <citation type="submission" date="2016-04" db="EMBL/GenBank/DDBJ databases">
        <title>Complete genome sequence of the haloalkaliphilic hydrocarbon-degrading bacterium Dietzia psychralcaliphila ILA-1T, isolated from a drain of a fish product-processing plant.</title>
        <authorList>
            <person name="Zhao J."/>
            <person name="Hu B."/>
            <person name="Geng S."/>
            <person name="Nie Y."/>
            <person name="Tang Y."/>
        </authorList>
    </citation>
    <scope>NUCLEOTIDE SEQUENCE [LARGE SCALE GENOMIC DNA]</scope>
    <source>
        <strain evidence="1 2">ILA-1</strain>
    </source>
</reference>
<sequence>MSPTDSPDAPLIVANIERWREWLITNDESCDGIWLMLAKKGVTSPTSLSYQEALEEALCSGWIDGQRRSRDENTFVQRFTPRRARSIWSLRNVEIVTRLAEEQRLRPRGVAEIERARSDGRWDRAYAGPATAQVPEVLAAALEATPAAGDAFARLTRAERYSAIHPLLVAPDDATLERHVGRLISRLTSP</sequence>
<accession>A0AAD0JUN0</accession>
<evidence type="ECO:0000313" key="2">
    <source>
        <dbReference type="Proteomes" id="UP000244903"/>
    </source>
</evidence>